<evidence type="ECO:0000313" key="6">
    <source>
        <dbReference type="EMBL" id="QFY43498.1"/>
    </source>
</evidence>
<keyword evidence="3" id="KW-0159">Chromosome partition</keyword>
<dbReference type="OrthoDB" id="9806226at2"/>
<gene>
    <name evidence="6" type="primary">scpB</name>
    <name evidence="6" type="ORF">F6R98_13440</name>
</gene>
<dbReference type="AlphaFoldDB" id="A0A5Q0BN02"/>
<keyword evidence="2" id="KW-0132">Cell division</keyword>
<name>A0A5Q0BN02_9GAMM</name>
<dbReference type="GO" id="GO:0051301">
    <property type="term" value="P:cell division"/>
    <property type="evidence" value="ECO:0007669"/>
    <property type="project" value="UniProtKB-KW"/>
</dbReference>
<evidence type="ECO:0000256" key="3">
    <source>
        <dbReference type="ARBA" id="ARBA00022829"/>
    </source>
</evidence>
<feature type="compositionally biased region" description="Basic and acidic residues" evidence="5">
    <location>
        <begin position="194"/>
        <end position="205"/>
    </location>
</feature>
<evidence type="ECO:0000256" key="1">
    <source>
        <dbReference type="ARBA" id="ARBA00022490"/>
    </source>
</evidence>
<organism evidence="6 7">
    <name type="scientific">Candidatus Methylospira mobilis</name>
    <dbReference type="NCBI Taxonomy" id="1808979"/>
    <lineage>
        <taxon>Bacteria</taxon>
        <taxon>Pseudomonadati</taxon>
        <taxon>Pseudomonadota</taxon>
        <taxon>Gammaproteobacteria</taxon>
        <taxon>Methylococcales</taxon>
        <taxon>Methylococcaceae</taxon>
        <taxon>Candidatus Methylospira</taxon>
    </lineage>
</organism>
<dbReference type="InterPro" id="IPR036390">
    <property type="entry name" value="WH_DNA-bd_sf"/>
</dbReference>
<dbReference type="GO" id="GO:0051304">
    <property type="term" value="P:chromosome separation"/>
    <property type="evidence" value="ECO:0007669"/>
    <property type="project" value="InterPro"/>
</dbReference>
<feature type="region of interest" description="Disordered" evidence="5">
    <location>
        <begin position="174"/>
        <end position="205"/>
    </location>
</feature>
<dbReference type="PIRSF" id="PIRSF019345">
    <property type="entry name" value="ScpB"/>
    <property type="match status" value="1"/>
</dbReference>
<dbReference type="Gene3D" id="1.10.10.10">
    <property type="entry name" value="Winged helix-like DNA-binding domain superfamily/Winged helix DNA-binding domain"/>
    <property type="match status" value="2"/>
</dbReference>
<evidence type="ECO:0000256" key="4">
    <source>
        <dbReference type="ARBA" id="ARBA00023306"/>
    </source>
</evidence>
<protein>
    <submittedName>
        <fullName evidence="6">SMC-Scp complex subunit ScpB</fullName>
    </submittedName>
</protein>
<evidence type="ECO:0000256" key="5">
    <source>
        <dbReference type="SAM" id="MobiDB-lite"/>
    </source>
</evidence>
<dbReference type="NCBIfam" id="TIGR00281">
    <property type="entry name" value="SMC-Scp complex subunit ScpB"/>
    <property type="match status" value="1"/>
</dbReference>
<dbReference type="Proteomes" id="UP000325755">
    <property type="component" value="Chromosome"/>
</dbReference>
<dbReference type="InterPro" id="IPR005234">
    <property type="entry name" value="ScpB_csome_segregation"/>
</dbReference>
<reference evidence="6 7" key="1">
    <citation type="submission" date="2019-09" db="EMBL/GenBank/DDBJ databases">
        <title>Ecophysiology of the spiral-shaped methanotroph Methylospira mobilis as revealed by the complete genome sequence.</title>
        <authorList>
            <person name="Oshkin I.Y."/>
            <person name="Dedysh S.N."/>
            <person name="Miroshnikov K."/>
            <person name="Danilova O.V."/>
            <person name="Hakobyan A."/>
            <person name="Liesack W."/>
        </authorList>
    </citation>
    <scope>NUCLEOTIDE SEQUENCE [LARGE SCALE GENOMIC DNA]</scope>
    <source>
        <strain evidence="6 7">Shm1</strain>
    </source>
</reference>
<keyword evidence="7" id="KW-1185">Reference proteome</keyword>
<accession>A0A5Q0BN02</accession>
<dbReference type="Pfam" id="PF04079">
    <property type="entry name" value="SMC_ScpB"/>
    <property type="match status" value="1"/>
</dbReference>
<dbReference type="KEGG" id="mmob:F6R98_13440"/>
<dbReference type="InterPro" id="IPR036388">
    <property type="entry name" value="WH-like_DNA-bd_sf"/>
</dbReference>
<dbReference type="PANTHER" id="PTHR34298:SF2">
    <property type="entry name" value="SEGREGATION AND CONDENSATION PROTEIN B"/>
    <property type="match status" value="1"/>
</dbReference>
<dbReference type="InParanoid" id="A0A5Q0BN02"/>
<dbReference type="PANTHER" id="PTHR34298">
    <property type="entry name" value="SEGREGATION AND CONDENSATION PROTEIN B"/>
    <property type="match status" value="1"/>
</dbReference>
<dbReference type="RefSeq" id="WP_153249480.1">
    <property type="nucleotide sequence ID" value="NZ_CP044205.1"/>
</dbReference>
<evidence type="ECO:0000313" key="7">
    <source>
        <dbReference type="Proteomes" id="UP000325755"/>
    </source>
</evidence>
<proteinExistence type="predicted"/>
<keyword evidence="4" id="KW-0131">Cell cycle</keyword>
<sequence length="205" mass="23076">MEIKPIIEAALFVVQKPLNMDDLRHLFGDSEDQQPAAVEIKQALAELAGDFRERPLELVEVASGYRLHVRDSLAPWISRLFEERPARYTKAFLETLAIIAYRQPATRGEIEEIRGVSVSTQTLRAMMERDWVHVVGHKEVPGRPALYATTRAFLDHFNLRSLADLPPLQDFIDSIQDEKTESPAAAAVPPEIPVESHDESQEAPS</sequence>
<dbReference type="SUPFAM" id="SSF46785">
    <property type="entry name" value="Winged helix' DNA-binding domain"/>
    <property type="match status" value="2"/>
</dbReference>
<keyword evidence="1" id="KW-0963">Cytoplasm</keyword>
<dbReference type="EMBL" id="CP044205">
    <property type="protein sequence ID" value="QFY43498.1"/>
    <property type="molecule type" value="Genomic_DNA"/>
</dbReference>
<evidence type="ECO:0000256" key="2">
    <source>
        <dbReference type="ARBA" id="ARBA00022618"/>
    </source>
</evidence>